<dbReference type="InterPro" id="IPR011333">
    <property type="entry name" value="SKP1/BTB/POZ_sf"/>
</dbReference>
<dbReference type="InterPro" id="IPR002110">
    <property type="entry name" value="Ankyrin_rpt"/>
</dbReference>
<evidence type="ECO:0000313" key="5">
    <source>
        <dbReference type="EMBL" id="KAG0662754.1"/>
    </source>
</evidence>
<dbReference type="GO" id="GO:0000151">
    <property type="term" value="C:ubiquitin ligase complex"/>
    <property type="evidence" value="ECO:0007669"/>
    <property type="project" value="TreeGrafter"/>
</dbReference>
<dbReference type="Pfam" id="PF13637">
    <property type="entry name" value="Ank_4"/>
    <property type="match status" value="1"/>
</dbReference>
<dbReference type="InterPro" id="IPR044515">
    <property type="entry name" value="ABTB1"/>
</dbReference>
<dbReference type="Proteomes" id="UP000750334">
    <property type="component" value="Unassembled WGS sequence"/>
</dbReference>
<dbReference type="InterPro" id="IPR000210">
    <property type="entry name" value="BTB/POZ_dom"/>
</dbReference>
<sequence>MGQNNNDGFKVKDNFDDLCYACRTGDVENADRLISMGVNINQVDKFDNSPLFLASLCGHIEVVKLLLERGAICDRDRHEGARCIYGALTDAIRDMLLSYDISKAFDTNQPFATHISSLLKEDELNTNDLLLDCKDDVKFSTHKFMLIARSPVFDTSNPNKLSTTFKDIPSHTLGILLEFIYLIPILHEIRSTDFPDLIKLANTFQLKTLSEFLNKARHMTDPVQKSTLMIAYQYKFTELARNQLKNFVKNDIIGRHIELADDSNILEIPDPAKSLPFPDIYLVVENHTGTKRMYPCHISMLSRADFFKELVKSDFQDGRKYRLRRSSPAKADDVTDILCLELPTCEFGVAESIINYLYYDRADIDPNHAFEVIRIGDYIMASRLKNIAAAVITQSPDVLVSDTIFDVLHLAWETGVERLEQFGAKYIAQHIQELSSSRELYDVILESSRRISSREELDTIELVADIRFYLLGKYDLEPDDISLLETDADDTEFLQSLGLLDYKDDMIALNKIVTDLGLSI</sequence>
<evidence type="ECO:0000256" key="2">
    <source>
        <dbReference type="ARBA" id="ARBA00023043"/>
    </source>
</evidence>
<dbReference type="SUPFAM" id="SSF48403">
    <property type="entry name" value="Ankyrin repeat"/>
    <property type="match status" value="1"/>
</dbReference>
<proteinExistence type="predicted"/>
<name>A0A9P7B6K6_MAUEX</name>
<dbReference type="OrthoDB" id="684045at2759"/>
<feature type="repeat" description="ANK" evidence="3">
    <location>
        <begin position="46"/>
        <end position="71"/>
    </location>
</feature>
<dbReference type="Pfam" id="PF00651">
    <property type="entry name" value="BTB"/>
    <property type="match status" value="1"/>
</dbReference>
<dbReference type="SMART" id="SM00248">
    <property type="entry name" value="ANK"/>
    <property type="match status" value="2"/>
</dbReference>
<dbReference type="PANTHER" id="PTHR46231">
    <property type="entry name" value="ANKYRIN REPEAT AND BTB/POZ DOMAIN-CONTAINING PROTEIN 1"/>
    <property type="match status" value="1"/>
</dbReference>
<reference evidence="5 6" key="1">
    <citation type="submission" date="2020-11" db="EMBL/GenBank/DDBJ databases">
        <title>Kefir isolates.</title>
        <authorList>
            <person name="Marcisauskas S."/>
            <person name="Kim Y."/>
            <person name="Blasche S."/>
        </authorList>
    </citation>
    <scope>NUCLEOTIDE SEQUENCE [LARGE SCALE GENOMIC DNA]</scope>
    <source>
        <strain evidence="5 6">OG2</strain>
    </source>
</reference>
<dbReference type="InterPro" id="IPR036770">
    <property type="entry name" value="Ankyrin_rpt-contain_sf"/>
</dbReference>
<keyword evidence="1" id="KW-0677">Repeat</keyword>
<dbReference type="Gene3D" id="1.25.40.20">
    <property type="entry name" value="Ankyrin repeat-containing domain"/>
    <property type="match status" value="1"/>
</dbReference>
<organism evidence="5 6">
    <name type="scientific">Maudiozyma exigua</name>
    <name type="common">Yeast</name>
    <name type="synonym">Kazachstania exigua</name>
    <dbReference type="NCBI Taxonomy" id="34358"/>
    <lineage>
        <taxon>Eukaryota</taxon>
        <taxon>Fungi</taxon>
        <taxon>Dikarya</taxon>
        <taxon>Ascomycota</taxon>
        <taxon>Saccharomycotina</taxon>
        <taxon>Saccharomycetes</taxon>
        <taxon>Saccharomycetales</taxon>
        <taxon>Saccharomycetaceae</taxon>
        <taxon>Maudiozyma</taxon>
    </lineage>
</organism>
<evidence type="ECO:0000256" key="1">
    <source>
        <dbReference type="ARBA" id="ARBA00022737"/>
    </source>
</evidence>
<dbReference type="EMBL" id="PUHR01000140">
    <property type="protein sequence ID" value="KAG0662754.1"/>
    <property type="molecule type" value="Genomic_DNA"/>
</dbReference>
<gene>
    <name evidence="5" type="ORF">C6P45_001027</name>
</gene>
<keyword evidence="2 3" id="KW-0040">ANK repeat</keyword>
<dbReference type="AlphaFoldDB" id="A0A9P7B6K6"/>
<feature type="domain" description="BTB" evidence="4">
    <location>
        <begin position="278"/>
        <end position="366"/>
    </location>
</feature>
<dbReference type="Gene3D" id="3.30.710.10">
    <property type="entry name" value="Potassium Channel Kv1.1, Chain A"/>
    <property type="match status" value="2"/>
</dbReference>
<evidence type="ECO:0000256" key="3">
    <source>
        <dbReference type="PROSITE-ProRule" id="PRU00023"/>
    </source>
</evidence>
<accession>A0A9P7B6K6</accession>
<dbReference type="PROSITE" id="PS50088">
    <property type="entry name" value="ANK_REPEAT"/>
    <property type="match status" value="1"/>
</dbReference>
<dbReference type="SUPFAM" id="SSF54695">
    <property type="entry name" value="POZ domain"/>
    <property type="match status" value="2"/>
</dbReference>
<dbReference type="PANTHER" id="PTHR46231:SF1">
    <property type="entry name" value="ANKYRIN REPEAT AND BTB_POZ DOMAIN-CONTAINING PROTEIN 1"/>
    <property type="match status" value="1"/>
</dbReference>
<dbReference type="PROSITE" id="PS50097">
    <property type="entry name" value="BTB"/>
    <property type="match status" value="2"/>
</dbReference>
<feature type="domain" description="BTB" evidence="4">
    <location>
        <begin position="127"/>
        <end position="181"/>
    </location>
</feature>
<protein>
    <recommendedName>
        <fullName evidence="4">BTB domain-containing protein</fullName>
    </recommendedName>
</protein>
<dbReference type="PROSITE" id="PS50297">
    <property type="entry name" value="ANK_REP_REGION"/>
    <property type="match status" value="1"/>
</dbReference>
<evidence type="ECO:0000313" key="6">
    <source>
        <dbReference type="Proteomes" id="UP000750334"/>
    </source>
</evidence>
<evidence type="ECO:0000259" key="4">
    <source>
        <dbReference type="PROSITE" id="PS50097"/>
    </source>
</evidence>
<dbReference type="SMART" id="SM00225">
    <property type="entry name" value="BTB"/>
    <property type="match status" value="2"/>
</dbReference>
<keyword evidence="6" id="KW-1185">Reference proteome</keyword>
<comment type="caution">
    <text evidence="5">The sequence shown here is derived from an EMBL/GenBank/DDBJ whole genome shotgun (WGS) entry which is preliminary data.</text>
</comment>
<dbReference type="GO" id="GO:0005737">
    <property type="term" value="C:cytoplasm"/>
    <property type="evidence" value="ECO:0007669"/>
    <property type="project" value="TreeGrafter"/>
</dbReference>